<dbReference type="InterPro" id="IPR044169">
    <property type="entry name" value="PI21"/>
</dbReference>
<name>A0ABC9D6X8_9POAL</name>
<evidence type="ECO:0008006" key="4">
    <source>
        <dbReference type="Google" id="ProtNLM"/>
    </source>
</evidence>
<evidence type="ECO:0000313" key="3">
    <source>
        <dbReference type="Proteomes" id="UP001497457"/>
    </source>
</evidence>
<dbReference type="Gene3D" id="3.30.70.100">
    <property type="match status" value="1"/>
</dbReference>
<evidence type="ECO:0000313" key="2">
    <source>
        <dbReference type="EMBL" id="CAL5032497.1"/>
    </source>
</evidence>
<reference evidence="3" key="1">
    <citation type="submission" date="2024-06" db="EMBL/GenBank/DDBJ databases">
        <authorList>
            <person name="Ryan C."/>
        </authorList>
    </citation>
    <scope>NUCLEOTIDE SEQUENCE [LARGE SCALE GENOMIC DNA]</scope>
</reference>
<accession>A0ABC9D6X8</accession>
<protein>
    <recommendedName>
        <fullName evidence="4">HMA domain-containing protein</fullName>
    </recommendedName>
</protein>
<gene>
    <name evidence="2" type="ORF">URODEC1_LOCUS82307</name>
</gene>
<organism evidence="2 3">
    <name type="scientific">Urochloa decumbens</name>
    <dbReference type="NCBI Taxonomy" id="240449"/>
    <lineage>
        <taxon>Eukaryota</taxon>
        <taxon>Viridiplantae</taxon>
        <taxon>Streptophyta</taxon>
        <taxon>Embryophyta</taxon>
        <taxon>Tracheophyta</taxon>
        <taxon>Spermatophyta</taxon>
        <taxon>Magnoliopsida</taxon>
        <taxon>Liliopsida</taxon>
        <taxon>Poales</taxon>
        <taxon>Poaceae</taxon>
        <taxon>PACMAD clade</taxon>
        <taxon>Panicoideae</taxon>
        <taxon>Panicodae</taxon>
        <taxon>Paniceae</taxon>
        <taxon>Melinidinae</taxon>
        <taxon>Urochloa</taxon>
    </lineage>
</organism>
<dbReference type="Proteomes" id="UP001497457">
    <property type="component" value="Chromosome 31b"/>
</dbReference>
<feature type="coiled-coil region" evidence="1">
    <location>
        <begin position="97"/>
        <end position="162"/>
    </location>
</feature>
<dbReference type="PANTHER" id="PTHR47488">
    <property type="entry name" value="HEAVY METAL TRANSPORT/DETOXIFICATION SUPERFAMILY PROTEIN"/>
    <property type="match status" value="1"/>
</dbReference>
<keyword evidence="3" id="KW-1185">Reference proteome</keyword>
<keyword evidence="1" id="KW-0175">Coiled coil</keyword>
<reference evidence="2 3" key="2">
    <citation type="submission" date="2024-10" db="EMBL/GenBank/DDBJ databases">
        <authorList>
            <person name="Ryan C."/>
        </authorList>
    </citation>
    <scope>NUCLEOTIDE SEQUENCE [LARGE SCALE GENOMIC DNA]</scope>
</reference>
<evidence type="ECO:0000256" key="1">
    <source>
        <dbReference type="SAM" id="Coils"/>
    </source>
</evidence>
<dbReference type="AlphaFoldDB" id="A0ABC9D6X8"/>
<proteinExistence type="predicted"/>
<sequence>MANETTTLNVNVDLDCPRCYRQIRKVLCKLQATADQERIRTISYSESNHTISITGPFDPLKLCCKVRCMGGKVIRDIQIKPPPPPPPPPQCTCKSYIEQLKQQMVDIQRQLNGQNRDIEQLKQEMENIQGHQQSCEEMRQDINQLQLKMAELEKQLHKRTTDDMVYIPSITSCSCGCSLPFYSGQYEGCRRDRVNSYAAARLAGWHVCAPYCGCYKGCQFSEEDASTTCIVM</sequence>
<dbReference type="EMBL" id="OZ075141">
    <property type="protein sequence ID" value="CAL5032497.1"/>
    <property type="molecule type" value="Genomic_DNA"/>
</dbReference>
<dbReference type="PANTHER" id="PTHR47488:SF7">
    <property type="entry name" value="HEAVY METAL TRANSPORT_DETOXIFICATION SUPERFAMILY PROTEIN"/>
    <property type="match status" value="1"/>
</dbReference>